<gene>
    <name evidence="1" type="ORF">QR685DRAFT_423429</name>
</gene>
<proteinExistence type="predicted"/>
<evidence type="ECO:0000313" key="1">
    <source>
        <dbReference type="EMBL" id="KAL0466142.1"/>
    </source>
</evidence>
<organism evidence="1 2">
    <name type="scientific">Neurospora intermedia</name>
    <dbReference type="NCBI Taxonomy" id="5142"/>
    <lineage>
        <taxon>Eukaryota</taxon>
        <taxon>Fungi</taxon>
        <taxon>Dikarya</taxon>
        <taxon>Ascomycota</taxon>
        <taxon>Pezizomycotina</taxon>
        <taxon>Sordariomycetes</taxon>
        <taxon>Sordariomycetidae</taxon>
        <taxon>Sordariales</taxon>
        <taxon>Sordariaceae</taxon>
        <taxon>Neurospora</taxon>
    </lineage>
</organism>
<feature type="non-terminal residue" evidence="1">
    <location>
        <position position="1"/>
    </location>
</feature>
<feature type="non-terminal residue" evidence="1">
    <location>
        <position position="114"/>
    </location>
</feature>
<name>A0ABR3D0E1_NEUIN</name>
<reference evidence="1 2" key="1">
    <citation type="submission" date="2023-09" db="EMBL/GenBank/DDBJ databases">
        <title>Multi-omics analysis of a traditional fermented food reveals byproduct-associated fungal strains for waste-to-food upcycling.</title>
        <authorList>
            <consortium name="Lawrence Berkeley National Laboratory"/>
            <person name="Rekdal V.M."/>
            <person name="Villalobos-Escobedo J.M."/>
            <person name="Rodriguez-Valeron N."/>
            <person name="Garcia M.O."/>
            <person name="Vasquez D.P."/>
            <person name="Damayanti I."/>
            <person name="Sorensen P.M."/>
            <person name="Baidoo E.E."/>
            <person name="De Carvalho A.C."/>
            <person name="Riley R."/>
            <person name="Lipzen A."/>
            <person name="He G."/>
            <person name="Yan M."/>
            <person name="Haridas S."/>
            <person name="Daum C."/>
            <person name="Yoshinaga Y."/>
            <person name="Ng V."/>
            <person name="Grigoriev I.V."/>
            <person name="Munk R."/>
            <person name="Nuraida L."/>
            <person name="Wijaya C.H."/>
            <person name="Morales P.-C."/>
            <person name="Keasling J.D."/>
        </authorList>
    </citation>
    <scope>NUCLEOTIDE SEQUENCE [LARGE SCALE GENOMIC DNA]</scope>
    <source>
        <strain evidence="1 2">FGSC 2613</strain>
    </source>
</reference>
<comment type="caution">
    <text evidence="1">The sequence shown here is derived from an EMBL/GenBank/DDBJ whole genome shotgun (WGS) entry which is preliminary data.</text>
</comment>
<accession>A0ABR3D0E1</accession>
<keyword evidence="2" id="KW-1185">Reference proteome</keyword>
<dbReference type="EMBL" id="JAVLET010000014">
    <property type="protein sequence ID" value="KAL0466142.1"/>
    <property type="molecule type" value="Genomic_DNA"/>
</dbReference>
<protein>
    <submittedName>
        <fullName evidence="1">Uncharacterized protein</fullName>
    </submittedName>
</protein>
<evidence type="ECO:0000313" key="2">
    <source>
        <dbReference type="Proteomes" id="UP001451303"/>
    </source>
</evidence>
<dbReference type="Proteomes" id="UP001451303">
    <property type="component" value="Unassembled WGS sequence"/>
</dbReference>
<sequence length="114" mass="12191">FAKWYDQAASTCSPAGDRHVWLVSPMRVPLYDMTLSLAVVVGKQGAGKTKSARLLPKGLGTAGTTALQRERDIGNFGSTASAFSIASNFLPKATPRRMNLFSIEVVSVVLDFGD</sequence>